<dbReference type="EMBL" id="JACVQF010000238">
    <property type="protein sequence ID" value="MBD0424981.1"/>
    <property type="molecule type" value="Genomic_DNA"/>
</dbReference>
<accession>A0A926LBC3</accession>
<dbReference type="AlphaFoldDB" id="A0A926LBC3"/>
<dbReference type="RefSeq" id="WP_188185851.1">
    <property type="nucleotide sequence ID" value="NZ_JACVQF010000238.1"/>
</dbReference>
<name>A0A926LBC3_9ACTN</name>
<sequence>MNLAWIVAVLRPLDIAPHPNFRNPEYDAAPYAQLAGIVSGDPSRWSHYSMEEAEGSVSIDQGVRSAEMSLTNQGIRVGLDGLVEEIQSEESIDLARSCALGLLACCAAAELDEYEKCRRILEGLLGKTTVETPEGKLVRASLLQQQCLRFRDSGRDHISQTTEILSLLDEIEDSDFSEFPMSPGASVSYTESLRHVITALRHAAWSLVPMRLVVDGADELPPSLPTWQQLVRTPKSNQASKIDQLRASEYSKFVEASFNRMFRSQTRTIGGRGAPTLFHAALNYELLGDVAVYRLRKEHALMKLVQCMSAARPDSDEVADALRLLRHANLKSEIDLAVERIRASGPLAALAKDSTQILKNRTEPRMLRASELRVLRGAADLMTQSDARNALSLTCRVIEAGGAQPAPGSSQLDVVRLESAWLTATRLANIAEEDDEIALLLLQAAQDEHQGDELWDKAVGRSLRNLNWENVSPQTKSRWNDFFRSNSSRMAASRSVFEALTSGHTLPEHAVLEDLEDVANRVNAAMGGAAMSDTEASASVEIVTQALASIRSEASRGRFSFRALDPADVAAALIIYADATMLWPTLSEFLVDQRVQRADKSGAFDRLSYSSAEVPPEVAEVFRLKSAALLQSQGGPFDGDVVVPFPAALRFLASRRMIGEPETFSLISQMSGSGEAESREEASRTVATLASSIASPWLLAQAMQFSHDSEPAVRGHAARALSFFAATQSEFRESAEYRLVEMMGDEGILVPLLVIRQMSQNRSVPDSVKEAIGVLVANHPSLTVRREAAALLTEIR</sequence>
<keyword evidence="2" id="KW-1185">Reference proteome</keyword>
<dbReference type="SUPFAM" id="SSF48371">
    <property type="entry name" value="ARM repeat"/>
    <property type="match status" value="1"/>
</dbReference>
<evidence type="ECO:0000313" key="2">
    <source>
        <dbReference type="Proteomes" id="UP000621210"/>
    </source>
</evidence>
<organism evidence="1 2">
    <name type="scientific">Streptomyces griseicoloratus</name>
    <dbReference type="NCBI Taxonomy" id="2752516"/>
    <lineage>
        <taxon>Bacteria</taxon>
        <taxon>Bacillati</taxon>
        <taxon>Actinomycetota</taxon>
        <taxon>Actinomycetes</taxon>
        <taxon>Kitasatosporales</taxon>
        <taxon>Streptomycetaceae</taxon>
        <taxon>Streptomyces</taxon>
    </lineage>
</organism>
<comment type="caution">
    <text evidence="1">The sequence shown here is derived from an EMBL/GenBank/DDBJ whole genome shotgun (WGS) entry which is preliminary data.</text>
</comment>
<reference evidence="1" key="2">
    <citation type="submission" date="2020-09" db="EMBL/GenBank/DDBJ databases">
        <authorList>
            <person name="Luo X."/>
        </authorList>
    </citation>
    <scope>NUCLEOTIDE SEQUENCE</scope>
    <source>
        <strain evidence="1">TRM S81-3</strain>
    </source>
</reference>
<dbReference type="Proteomes" id="UP000621210">
    <property type="component" value="Unassembled WGS sequence"/>
</dbReference>
<proteinExistence type="predicted"/>
<protein>
    <submittedName>
        <fullName evidence="1">Uncharacterized protein</fullName>
    </submittedName>
</protein>
<dbReference type="InterPro" id="IPR016024">
    <property type="entry name" value="ARM-type_fold"/>
</dbReference>
<gene>
    <name evidence="1" type="ORF">H0H10_38410</name>
</gene>
<dbReference type="Gene3D" id="1.25.10.10">
    <property type="entry name" value="Leucine-rich Repeat Variant"/>
    <property type="match status" value="1"/>
</dbReference>
<dbReference type="InterPro" id="IPR011989">
    <property type="entry name" value="ARM-like"/>
</dbReference>
<reference evidence="1" key="1">
    <citation type="submission" date="2020-09" db="EMBL/GenBank/DDBJ databases">
        <title>Streptomyces grisecoloratus sp. nov., isolated from cotton soil.</title>
        <authorList>
            <person name="Xing L."/>
        </authorList>
    </citation>
    <scope>NUCLEOTIDE SEQUENCE</scope>
    <source>
        <strain evidence="1">TRM S81-3</strain>
    </source>
</reference>
<evidence type="ECO:0000313" key="1">
    <source>
        <dbReference type="EMBL" id="MBD0424981.1"/>
    </source>
</evidence>